<dbReference type="AlphaFoldDB" id="A0A8S3QEF1"/>
<name>A0A8S3QEF1_MYTED</name>
<dbReference type="PANTHER" id="PTHR22605:SF16">
    <property type="entry name" value="E3 UBIQUITIN-PROTEIN LIGASE RNF213"/>
    <property type="match status" value="1"/>
</dbReference>
<sequence length="478" mass="54821">MASSGCVLFSNFQVSFRCNKDSNVCIFITFGETKDKQCIRGVRDTIHADDSVIIRTVGKRLEKCYDEWLLYTNEQRDTNEVLNYFNMSQLVILQKELAKVGRNQTPCVLVYPLLFSLKQKCNVDDLKQAILSARQDLIDIEKQAELHSRSDAQKAERSLEDVFINIMKEANFSELLAKEALKTIPPNQTEDGITWCLANESEFVEPDLTENDFFWDGVNANGLIEVIQNLVGVWEKFLTSASSSFSDFLSLKHLALILKRLEEKEDITSFDVNGIEEGKPNLFVCLQDEMYNTVLAIYNAYYKDVLPSSDDVLLCSEKTTLDMLDIFWRRAFLTNDKKVRCLVNADLLRYEISDDGEKQMEVYMQRAQENGLKYKLIVICSSENEFKCRLVAALDNYRCPNLSIGGYQSVKDYVQRVLTKDTQRVRNPASAVDFDRSSVRVAKSYRAGVGKSFYARKMVNDLKERKQVPKTHLMTNIC</sequence>
<gene>
    <name evidence="1" type="ORF">MEDL_9998</name>
</gene>
<reference evidence="1" key="1">
    <citation type="submission" date="2021-03" db="EMBL/GenBank/DDBJ databases">
        <authorList>
            <person name="Bekaert M."/>
        </authorList>
    </citation>
    <scope>NUCLEOTIDE SEQUENCE</scope>
</reference>
<accession>A0A8S3QEF1</accession>
<dbReference type="GO" id="GO:0061630">
    <property type="term" value="F:ubiquitin protein ligase activity"/>
    <property type="evidence" value="ECO:0007669"/>
    <property type="project" value="UniProtKB-EC"/>
</dbReference>
<dbReference type="EC" id="2.3.2.27" evidence="1"/>
<dbReference type="Proteomes" id="UP000683360">
    <property type="component" value="Unassembled WGS sequence"/>
</dbReference>
<keyword evidence="2" id="KW-1185">Reference proteome</keyword>
<dbReference type="GO" id="GO:0016887">
    <property type="term" value="F:ATP hydrolysis activity"/>
    <property type="evidence" value="ECO:0007669"/>
    <property type="project" value="InterPro"/>
</dbReference>
<evidence type="ECO:0000313" key="2">
    <source>
        <dbReference type="Proteomes" id="UP000683360"/>
    </source>
</evidence>
<comment type="caution">
    <text evidence="1">The sequence shown here is derived from an EMBL/GenBank/DDBJ whole genome shotgun (WGS) entry which is preliminary data.</text>
</comment>
<keyword evidence="1" id="KW-0808">Transferase</keyword>
<evidence type="ECO:0000313" key="1">
    <source>
        <dbReference type="EMBL" id="CAG2194994.1"/>
    </source>
</evidence>
<dbReference type="PANTHER" id="PTHR22605">
    <property type="entry name" value="RZ-TYPE DOMAIN-CONTAINING PROTEIN"/>
    <property type="match status" value="1"/>
</dbReference>
<dbReference type="InterPro" id="IPR031248">
    <property type="entry name" value="RNF213"/>
</dbReference>
<proteinExistence type="predicted"/>
<keyword evidence="1" id="KW-0012">Acyltransferase</keyword>
<dbReference type="EMBL" id="CAJPWZ010000502">
    <property type="protein sequence ID" value="CAG2194994.1"/>
    <property type="molecule type" value="Genomic_DNA"/>
</dbReference>
<organism evidence="1 2">
    <name type="scientific">Mytilus edulis</name>
    <name type="common">Blue mussel</name>
    <dbReference type="NCBI Taxonomy" id="6550"/>
    <lineage>
        <taxon>Eukaryota</taxon>
        <taxon>Metazoa</taxon>
        <taxon>Spiralia</taxon>
        <taxon>Lophotrochozoa</taxon>
        <taxon>Mollusca</taxon>
        <taxon>Bivalvia</taxon>
        <taxon>Autobranchia</taxon>
        <taxon>Pteriomorphia</taxon>
        <taxon>Mytilida</taxon>
        <taxon>Mytiloidea</taxon>
        <taxon>Mytilidae</taxon>
        <taxon>Mytilinae</taxon>
        <taxon>Mytilus</taxon>
    </lineage>
</organism>
<dbReference type="OrthoDB" id="6153391at2759"/>
<protein>
    <submittedName>
        <fullName evidence="1">RNF213</fullName>
        <ecNumber evidence="1">2.3.2.27</ecNumber>
    </submittedName>
</protein>